<protein>
    <submittedName>
        <fullName evidence="1">Uncharacterized protein</fullName>
    </submittedName>
</protein>
<name>A0A2G1WFY5_9EURY</name>
<dbReference type="EMBL" id="NHOA01000141">
    <property type="protein sequence ID" value="PHQ37769.1"/>
    <property type="molecule type" value="Genomic_DNA"/>
</dbReference>
<evidence type="ECO:0000313" key="1">
    <source>
        <dbReference type="EMBL" id="PHQ37769.1"/>
    </source>
</evidence>
<proteinExistence type="predicted"/>
<dbReference type="Proteomes" id="UP000222824">
    <property type="component" value="Unassembled WGS sequence"/>
</dbReference>
<evidence type="ECO:0000313" key="2">
    <source>
        <dbReference type="Proteomes" id="UP000222824"/>
    </source>
</evidence>
<keyword evidence="2" id="KW-1185">Reference proteome</keyword>
<accession>A0A2G1WFY5</accession>
<dbReference type="AlphaFoldDB" id="A0A2G1WFY5"/>
<comment type="caution">
    <text evidence="1">The sequence shown here is derived from an EMBL/GenBank/DDBJ whole genome shotgun (WGS) entry which is preliminary data.</text>
</comment>
<organism evidence="1 2">
    <name type="scientific">Halorubrum persicum</name>
    <dbReference type="NCBI Taxonomy" id="1383844"/>
    <lineage>
        <taxon>Archaea</taxon>
        <taxon>Methanobacteriati</taxon>
        <taxon>Methanobacteriota</taxon>
        <taxon>Stenosarchaea group</taxon>
        <taxon>Halobacteria</taxon>
        <taxon>Halobacteriales</taxon>
        <taxon>Haloferacaceae</taxon>
        <taxon>Halorubrum</taxon>
    </lineage>
</organism>
<reference evidence="1 2" key="1">
    <citation type="journal article" date="2014" name="Front. Microbiol.">
        <title>Population and genomic analysis of the genus Halorubrum.</title>
        <authorList>
            <person name="Fullmer M.S."/>
            <person name="Soucy S.M."/>
            <person name="Swithers K.S."/>
            <person name="Makkay A.M."/>
            <person name="Wheeler R."/>
            <person name="Ventosa A."/>
            <person name="Gogarten J.P."/>
            <person name="Papke R.T."/>
        </authorList>
    </citation>
    <scope>NUCLEOTIDE SEQUENCE [LARGE SCALE GENOMIC DNA]</scope>
    <source>
        <strain evidence="1 2">C49</strain>
    </source>
</reference>
<sequence>MKFQPDPFNSTNPIDMDPVVSVTVSSKLEAFPLLRTNLVLVGQLVVQHGNRVTRKQLVVDGTFVFSRVINSELGLLCCRIVYSKRQKYLHTFSVSFRKSVDKLLSSNWPHKEFQILL</sequence>
<gene>
    <name evidence="1" type="ORF">DJ69_15255</name>
</gene>